<evidence type="ECO:0000256" key="4">
    <source>
        <dbReference type="ARBA" id="ARBA00022807"/>
    </source>
</evidence>
<comment type="similarity">
    <text evidence="1">Belongs to the peptidase C40 family.</text>
</comment>
<dbReference type="PROSITE" id="PS51935">
    <property type="entry name" value="NLPC_P60"/>
    <property type="match status" value="1"/>
</dbReference>
<keyword evidence="4" id="KW-0788">Thiol protease</keyword>
<dbReference type="GO" id="GO:0006508">
    <property type="term" value="P:proteolysis"/>
    <property type="evidence" value="ECO:0007669"/>
    <property type="project" value="UniProtKB-KW"/>
</dbReference>
<name>A0A2M8WW87_9MICO</name>
<feature type="domain" description="NlpC/P60" evidence="5">
    <location>
        <begin position="159"/>
        <end position="289"/>
    </location>
</feature>
<dbReference type="RefSeq" id="WP_157803704.1">
    <property type="nucleotide sequence ID" value="NZ_PGTZ01000006.1"/>
</dbReference>
<dbReference type="Pfam" id="PF00877">
    <property type="entry name" value="NLPC_P60"/>
    <property type="match status" value="1"/>
</dbReference>
<sequence length="289" mass="30449">MRIGNIIGRRGTVAGLVGAVVGLGAVVVPAGGAFAADSFDASQTVSFTCGGAKATVSVQWLGTTSAAVRWSLDDISADGYSPILRMQASNPAEDDVWYGFATGDTYRVNTEGADGGAISGGTDSWNPDGFGDFNNLEIQLRNGTDAQGHQCETKTVRMYNYGRLALRVANDQIGIPYVYGGASRSGFDCSGLIQYSFQHVDGFAQGDMPHQSYQQYLWAKSHGSKIATSDLQPGDVLFYDYTSGGDPVSHVAIYAGSGQMIEAPKPGTDVSKVSFRSASLVGAYRITSD</sequence>
<dbReference type="InterPro" id="IPR000064">
    <property type="entry name" value="NLP_P60_dom"/>
</dbReference>
<accession>A0A2M8WW87</accession>
<organism evidence="6 7">
    <name type="scientific">Luteimicrobium subarcticum</name>
    <dbReference type="NCBI Taxonomy" id="620910"/>
    <lineage>
        <taxon>Bacteria</taxon>
        <taxon>Bacillati</taxon>
        <taxon>Actinomycetota</taxon>
        <taxon>Actinomycetes</taxon>
        <taxon>Micrococcales</taxon>
        <taxon>Luteimicrobium</taxon>
    </lineage>
</organism>
<comment type="caution">
    <text evidence="6">The sequence shown here is derived from an EMBL/GenBank/DDBJ whole genome shotgun (WGS) entry which is preliminary data.</text>
</comment>
<evidence type="ECO:0000313" key="6">
    <source>
        <dbReference type="EMBL" id="PJI95180.1"/>
    </source>
</evidence>
<keyword evidence="3" id="KW-0378">Hydrolase</keyword>
<dbReference type="EMBL" id="PGTZ01000006">
    <property type="protein sequence ID" value="PJI95180.1"/>
    <property type="molecule type" value="Genomic_DNA"/>
</dbReference>
<dbReference type="PANTHER" id="PTHR47359:SF3">
    <property type="entry name" value="NLP_P60 DOMAIN-CONTAINING PROTEIN-RELATED"/>
    <property type="match status" value="1"/>
</dbReference>
<keyword evidence="2" id="KW-0645">Protease</keyword>
<dbReference type="GO" id="GO:0008234">
    <property type="term" value="F:cysteine-type peptidase activity"/>
    <property type="evidence" value="ECO:0007669"/>
    <property type="project" value="UniProtKB-KW"/>
</dbReference>
<dbReference type="AlphaFoldDB" id="A0A2M8WW87"/>
<keyword evidence="7" id="KW-1185">Reference proteome</keyword>
<gene>
    <name evidence="6" type="ORF">CLV34_1036</name>
</gene>
<proteinExistence type="inferred from homology"/>
<protein>
    <submittedName>
        <fullName evidence="6">NlpC/P60 family protein</fullName>
    </submittedName>
</protein>
<evidence type="ECO:0000256" key="1">
    <source>
        <dbReference type="ARBA" id="ARBA00007074"/>
    </source>
</evidence>
<evidence type="ECO:0000259" key="5">
    <source>
        <dbReference type="PROSITE" id="PS51935"/>
    </source>
</evidence>
<evidence type="ECO:0000313" key="7">
    <source>
        <dbReference type="Proteomes" id="UP000231586"/>
    </source>
</evidence>
<dbReference type="InterPro" id="IPR038765">
    <property type="entry name" value="Papain-like_cys_pep_sf"/>
</dbReference>
<dbReference type="Gene3D" id="3.90.1720.10">
    <property type="entry name" value="endopeptidase domain like (from Nostoc punctiforme)"/>
    <property type="match status" value="1"/>
</dbReference>
<dbReference type="OrthoDB" id="5177647at2"/>
<evidence type="ECO:0000256" key="3">
    <source>
        <dbReference type="ARBA" id="ARBA00022801"/>
    </source>
</evidence>
<dbReference type="InterPro" id="IPR051794">
    <property type="entry name" value="PG_Endopeptidase_C40"/>
</dbReference>
<dbReference type="Proteomes" id="UP000231586">
    <property type="component" value="Unassembled WGS sequence"/>
</dbReference>
<reference evidence="6 7" key="1">
    <citation type="submission" date="2017-11" db="EMBL/GenBank/DDBJ databases">
        <title>Genomic Encyclopedia of Archaeal and Bacterial Type Strains, Phase II (KMG-II): From Individual Species to Whole Genera.</title>
        <authorList>
            <person name="Goeker M."/>
        </authorList>
    </citation>
    <scope>NUCLEOTIDE SEQUENCE [LARGE SCALE GENOMIC DNA]</scope>
    <source>
        <strain evidence="6 7">DSM 22413</strain>
    </source>
</reference>
<dbReference type="SUPFAM" id="SSF54001">
    <property type="entry name" value="Cysteine proteinases"/>
    <property type="match status" value="1"/>
</dbReference>
<evidence type="ECO:0000256" key="2">
    <source>
        <dbReference type="ARBA" id="ARBA00022670"/>
    </source>
</evidence>
<dbReference type="PANTHER" id="PTHR47359">
    <property type="entry name" value="PEPTIDOGLYCAN DL-ENDOPEPTIDASE CWLO"/>
    <property type="match status" value="1"/>
</dbReference>